<name>A0A0L9U4Q7_PHAAN</name>
<organism evidence="1 2">
    <name type="scientific">Phaseolus angularis</name>
    <name type="common">Azuki bean</name>
    <name type="synonym">Vigna angularis</name>
    <dbReference type="NCBI Taxonomy" id="3914"/>
    <lineage>
        <taxon>Eukaryota</taxon>
        <taxon>Viridiplantae</taxon>
        <taxon>Streptophyta</taxon>
        <taxon>Embryophyta</taxon>
        <taxon>Tracheophyta</taxon>
        <taxon>Spermatophyta</taxon>
        <taxon>Magnoliopsida</taxon>
        <taxon>eudicotyledons</taxon>
        <taxon>Gunneridae</taxon>
        <taxon>Pentapetalae</taxon>
        <taxon>rosids</taxon>
        <taxon>fabids</taxon>
        <taxon>Fabales</taxon>
        <taxon>Fabaceae</taxon>
        <taxon>Papilionoideae</taxon>
        <taxon>50 kb inversion clade</taxon>
        <taxon>NPAAA clade</taxon>
        <taxon>indigoferoid/millettioid clade</taxon>
        <taxon>Phaseoleae</taxon>
        <taxon>Vigna</taxon>
    </lineage>
</organism>
<proteinExistence type="predicted"/>
<evidence type="ECO:0000313" key="2">
    <source>
        <dbReference type="Proteomes" id="UP000053144"/>
    </source>
</evidence>
<gene>
    <name evidence="1" type="ORF">LR48_Vigan03g114300</name>
</gene>
<reference evidence="2" key="1">
    <citation type="journal article" date="2015" name="Proc. Natl. Acad. Sci. U.S.A.">
        <title>Genome sequencing of adzuki bean (Vigna angularis) provides insight into high starch and low fat accumulation and domestication.</title>
        <authorList>
            <person name="Yang K."/>
            <person name="Tian Z."/>
            <person name="Chen C."/>
            <person name="Luo L."/>
            <person name="Zhao B."/>
            <person name="Wang Z."/>
            <person name="Yu L."/>
            <person name="Li Y."/>
            <person name="Sun Y."/>
            <person name="Li W."/>
            <person name="Chen Y."/>
            <person name="Li Y."/>
            <person name="Zhang Y."/>
            <person name="Ai D."/>
            <person name="Zhao J."/>
            <person name="Shang C."/>
            <person name="Ma Y."/>
            <person name="Wu B."/>
            <person name="Wang M."/>
            <person name="Gao L."/>
            <person name="Sun D."/>
            <person name="Zhang P."/>
            <person name="Guo F."/>
            <person name="Wang W."/>
            <person name="Li Y."/>
            <person name="Wang J."/>
            <person name="Varshney R.K."/>
            <person name="Wang J."/>
            <person name="Ling H.Q."/>
            <person name="Wan P."/>
        </authorList>
    </citation>
    <scope>NUCLEOTIDE SEQUENCE</scope>
    <source>
        <strain evidence="2">cv. Jingnong 6</strain>
    </source>
</reference>
<dbReference type="AlphaFoldDB" id="A0A0L9U4Q7"/>
<dbReference type="Proteomes" id="UP000053144">
    <property type="component" value="Chromosome 3"/>
</dbReference>
<sequence>MIEAAPLFKIEQFLGPEVAAKWRMDGDELMRGRCLMKCLVRFWRCVCSGSNSESLPRGKEARE</sequence>
<protein>
    <submittedName>
        <fullName evidence="1">Uncharacterized protein</fullName>
    </submittedName>
</protein>
<dbReference type="Gramene" id="KOM37761">
    <property type="protein sequence ID" value="KOM37761"/>
    <property type="gene ID" value="LR48_Vigan03g114300"/>
</dbReference>
<evidence type="ECO:0000313" key="1">
    <source>
        <dbReference type="EMBL" id="KOM37761.1"/>
    </source>
</evidence>
<accession>A0A0L9U4Q7</accession>
<dbReference type="EMBL" id="CM003373">
    <property type="protein sequence ID" value="KOM37761.1"/>
    <property type="molecule type" value="Genomic_DNA"/>
</dbReference>